<reference evidence="1" key="1">
    <citation type="submission" date="2020-10" db="EMBL/GenBank/DDBJ databases">
        <title>Chromosome-scale genome assembly of the Allis shad, Alosa alosa.</title>
        <authorList>
            <person name="Margot Z."/>
            <person name="Christophe K."/>
            <person name="Cabau C."/>
            <person name="Louis A."/>
            <person name="Berthelot C."/>
            <person name="Parey E."/>
            <person name="Roest Crollius H."/>
            <person name="Montfort J."/>
            <person name="Robinson-Rechavi M."/>
            <person name="Bucao C."/>
            <person name="Bouchez O."/>
            <person name="Gislard M."/>
            <person name="Lluch J."/>
            <person name="Milhes M."/>
            <person name="Lampietro C."/>
            <person name="Lopez Roques C."/>
            <person name="Donnadieu C."/>
            <person name="Braasch I."/>
            <person name="Desvignes T."/>
            <person name="Postlethwait J."/>
            <person name="Bobe J."/>
            <person name="Guiguen Y."/>
        </authorList>
    </citation>
    <scope>NUCLEOTIDE SEQUENCE</scope>
    <source>
        <strain evidence="1">M-15738</strain>
        <tissue evidence="1">Blood</tissue>
    </source>
</reference>
<dbReference type="EMBL" id="JADWDJ010000011">
    <property type="protein sequence ID" value="KAG5273193.1"/>
    <property type="molecule type" value="Genomic_DNA"/>
</dbReference>
<evidence type="ECO:0000313" key="2">
    <source>
        <dbReference type="Proteomes" id="UP000823561"/>
    </source>
</evidence>
<accession>A0AAV6GDS5</accession>
<protein>
    <submittedName>
        <fullName evidence="1">Uncharacterized protein</fullName>
    </submittedName>
</protein>
<dbReference type="Proteomes" id="UP000823561">
    <property type="component" value="Chromosome 11"/>
</dbReference>
<name>A0AAV6GDS5_9TELE</name>
<keyword evidence="2" id="KW-1185">Reference proteome</keyword>
<evidence type="ECO:0000313" key="1">
    <source>
        <dbReference type="EMBL" id="KAG5273193.1"/>
    </source>
</evidence>
<proteinExistence type="predicted"/>
<organism evidence="1 2">
    <name type="scientific">Alosa alosa</name>
    <name type="common">allis shad</name>
    <dbReference type="NCBI Taxonomy" id="278164"/>
    <lineage>
        <taxon>Eukaryota</taxon>
        <taxon>Metazoa</taxon>
        <taxon>Chordata</taxon>
        <taxon>Craniata</taxon>
        <taxon>Vertebrata</taxon>
        <taxon>Euteleostomi</taxon>
        <taxon>Actinopterygii</taxon>
        <taxon>Neopterygii</taxon>
        <taxon>Teleostei</taxon>
        <taxon>Clupei</taxon>
        <taxon>Clupeiformes</taxon>
        <taxon>Clupeoidei</taxon>
        <taxon>Clupeidae</taxon>
        <taxon>Alosa</taxon>
    </lineage>
</organism>
<dbReference type="AlphaFoldDB" id="A0AAV6GDS5"/>
<sequence length="70" mass="7534">MLHIKAQAKLSSTYVLGLGVEPNRLPEAGSESPTRGSLVCRQKMLRGGDVTGVGEHFKDTRPGRGPLVYL</sequence>
<gene>
    <name evidence="1" type="ORF">AALO_G00148690</name>
</gene>
<comment type="caution">
    <text evidence="1">The sequence shown here is derived from an EMBL/GenBank/DDBJ whole genome shotgun (WGS) entry which is preliminary data.</text>
</comment>